<evidence type="ECO:0000313" key="2">
    <source>
        <dbReference type="Proteomes" id="UP001210130"/>
    </source>
</evidence>
<gene>
    <name evidence="1" type="ORF">OR613_10440</name>
</gene>
<proteinExistence type="predicted"/>
<accession>A0AAJ5UGU2</accession>
<evidence type="ECO:0008006" key="3">
    <source>
        <dbReference type="Google" id="ProtNLM"/>
    </source>
</evidence>
<name>A0AAJ5UGU2_9ENTR</name>
<dbReference type="RefSeq" id="WP_271207534.1">
    <property type="nucleotide sequence ID" value="NZ_CP112887.1"/>
</dbReference>
<sequence length="254" mass="29727">MKERGMIFNGEMVRAILDGRKTQTRRPIKWRQTRATEIAEREDGSKWPWSEDTENVCDYWHPCPFGNVGDRLWVRETFACLGNEDGCAIDWNDNLVKGGGPESARIYRASCEQKPGNYGLWSIPDDAFWKPHTDEMQFEGAWVPSIHMPRWASRITLEITDVRVERLNSISEEDAQREGVHTEVWDQTVVARNYAASDEFFQFWSDDMPNFVEMNELYRSSFRSLWESIYGAENWQANPWVWVIEFKRVEGGVV</sequence>
<protein>
    <recommendedName>
        <fullName evidence="3">Morphogenetic protein</fullName>
    </recommendedName>
</protein>
<dbReference type="Proteomes" id="UP001210130">
    <property type="component" value="Chromosome"/>
</dbReference>
<dbReference type="EMBL" id="CP112887">
    <property type="protein sequence ID" value="WBW63277.1"/>
    <property type="molecule type" value="Genomic_DNA"/>
</dbReference>
<keyword evidence="2" id="KW-1185">Reference proteome</keyword>
<organism evidence="1 2">
    <name type="scientific">Klebsiella electrica</name>
    <dbReference type="NCBI Taxonomy" id="1259973"/>
    <lineage>
        <taxon>Bacteria</taxon>
        <taxon>Pseudomonadati</taxon>
        <taxon>Pseudomonadota</taxon>
        <taxon>Gammaproteobacteria</taxon>
        <taxon>Enterobacterales</taxon>
        <taxon>Enterobacteriaceae</taxon>
        <taxon>Klebsiella/Raoultella group</taxon>
        <taxon>Klebsiella</taxon>
    </lineage>
</organism>
<dbReference type="AlphaFoldDB" id="A0AAJ5UGU2"/>
<reference evidence="1 2" key="1">
    <citation type="journal article" date="2023" name="Microbiol. Resour. Announc.">
        <title>Complete Genome Sequence of the First Colistin-Resistant Raoultella electrica Strain.</title>
        <authorList>
            <person name="Aldeia C."/>
            <person name="Campos-Madueno E.I."/>
            <person name="Sendi P."/>
            <person name="Endimiani A."/>
        </authorList>
    </citation>
    <scope>NUCLEOTIDE SEQUENCE [LARGE SCALE GENOMIC DNA]</scope>
    <source>
        <strain evidence="1 2">S2-IND-01-C</strain>
    </source>
</reference>
<evidence type="ECO:0000313" key="1">
    <source>
        <dbReference type="EMBL" id="WBW63277.1"/>
    </source>
</evidence>